<dbReference type="AlphaFoldDB" id="A0A6J4UEY9"/>
<reference evidence="1" key="1">
    <citation type="submission" date="2020-02" db="EMBL/GenBank/DDBJ databases">
        <authorList>
            <person name="Meier V. D."/>
        </authorList>
    </citation>
    <scope>NUCLEOTIDE SEQUENCE</scope>
    <source>
        <strain evidence="1">AVDCRST_MAG59</strain>
    </source>
</reference>
<protein>
    <submittedName>
        <fullName evidence="1">Uncharacterized protein</fullName>
    </submittedName>
</protein>
<evidence type="ECO:0000313" key="1">
    <source>
        <dbReference type="EMBL" id="CAA9547998.1"/>
    </source>
</evidence>
<accession>A0A6J4UEY9</accession>
<name>A0A6J4UEY9_9BACT</name>
<organism evidence="1">
    <name type="scientific">uncultured Thermomicrobiales bacterium</name>
    <dbReference type="NCBI Taxonomy" id="1645740"/>
    <lineage>
        <taxon>Bacteria</taxon>
        <taxon>Pseudomonadati</taxon>
        <taxon>Thermomicrobiota</taxon>
        <taxon>Thermomicrobia</taxon>
        <taxon>Thermomicrobiales</taxon>
        <taxon>environmental samples</taxon>
    </lineage>
</organism>
<gene>
    <name evidence="1" type="ORF">AVDCRST_MAG59-1492</name>
</gene>
<proteinExistence type="predicted"/>
<sequence>MVLPVGALARRTELEWSWPYPRSRPIACRCIARDRLRAIVTDGSTLGQPYGLSVDQAHHHAEFDRFQGFAPAPDAARV</sequence>
<dbReference type="EMBL" id="CADCWF010000091">
    <property type="protein sequence ID" value="CAA9547998.1"/>
    <property type="molecule type" value="Genomic_DNA"/>
</dbReference>